<evidence type="ECO:0000313" key="3">
    <source>
        <dbReference type="Proteomes" id="UP000247409"/>
    </source>
</evidence>
<evidence type="ECO:0000256" key="1">
    <source>
        <dbReference type="SAM" id="MobiDB-lite"/>
    </source>
</evidence>
<evidence type="ECO:0000313" key="2">
    <source>
        <dbReference type="EMBL" id="PXF41082.1"/>
    </source>
</evidence>
<dbReference type="Proteomes" id="UP000247409">
    <property type="component" value="Unassembled WGS sequence"/>
</dbReference>
<proteinExistence type="predicted"/>
<gene>
    <name evidence="2" type="ORF">BWQ96_09186</name>
</gene>
<name>A0A2V3IGA6_9FLOR</name>
<protein>
    <submittedName>
        <fullName evidence="2">Uncharacterized protein</fullName>
    </submittedName>
</protein>
<organism evidence="2 3">
    <name type="scientific">Gracilariopsis chorda</name>
    <dbReference type="NCBI Taxonomy" id="448386"/>
    <lineage>
        <taxon>Eukaryota</taxon>
        <taxon>Rhodophyta</taxon>
        <taxon>Florideophyceae</taxon>
        <taxon>Rhodymeniophycidae</taxon>
        <taxon>Gracilariales</taxon>
        <taxon>Gracilariaceae</taxon>
        <taxon>Gracilariopsis</taxon>
    </lineage>
</organism>
<keyword evidence="3" id="KW-1185">Reference proteome</keyword>
<dbReference type="EMBL" id="NBIV01000236">
    <property type="protein sequence ID" value="PXF41082.1"/>
    <property type="molecule type" value="Genomic_DNA"/>
</dbReference>
<dbReference type="AlphaFoldDB" id="A0A2V3IGA6"/>
<feature type="region of interest" description="Disordered" evidence="1">
    <location>
        <begin position="74"/>
        <end position="101"/>
    </location>
</feature>
<comment type="caution">
    <text evidence="2">The sequence shown here is derived from an EMBL/GenBank/DDBJ whole genome shotgun (WGS) entry which is preliminary data.</text>
</comment>
<reference evidence="2 3" key="1">
    <citation type="journal article" date="2018" name="Mol. Biol. Evol.">
        <title>Analysis of the draft genome of the red seaweed Gracilariopsis chorda provides insights into genome size evolution in Rhodophyta.</title>
        <authorList>
            <person name="Lee J."/>
            <person name="Yang E.C."/>
            <person name="Graf L."/>
            <person name="Yang J.H."/>
            <person name="Qiu H."/>
            <person name="Zel Zion U."/>
            <person name="Chan C.X."/>
            <person name="Stephens T.G."/>
            <person name="Weber A.P.M."/>
            <person name="Boo G.H."/>
            <person name="Boo S.M."/>
            <person name="Kim K.M."/>
            <person name="Shin Y."/>
            <person name="Jung M."/>
            <person name="Lee S.J."/>
            <person name="Yim H.S."/>
            <person name="Lee J.H."/>
            <person name="Bhattacharya D."/>
            <person name="Yoon H.S."/>
        </authorList>
    </citation>
    <scope>NUCLEOTIDE SEQUENCE [LARGE SCALE GENOMIC DNA]</scope>
    <source>
        <strain evidence="2 3">SKKU-2015</strain>
        <tissue evidence="2">Whole body</tissue>
    </source>
</reference>
<sequence>MEDFEASSLHFRPCSLENYFNIAGENGVYDLIEGVLMLKEMEDQEHDRGAALWAMTFNNEKPEKDKRVAMLTPSVEIPSESTGNCNKPSEKPTNLRPDMAIGKLPTAKERRALLKESQDIMFPKGHPPELTL</sequence>
<accession>A0A2V3IGA6</accession>